<feature type="compositionally biased region" description="Acidic residues" evidence="1">
    <location>
        <begin position="105"/>
        <end position="120"/>
    </location>
</feature>
<protein>
    <submittedName>
        <fullName evidence="2">DNA polymerase III subunit gamma and tau</fullName>
    </submittedName>
</protein>
<name>A0ABU3RXV3_9MICO</name>
<evidence type="ECO:0000256" key="1">
    <source>
        <dbReference type="SAM" id="MobiDB-lite"/>
    </source>
</evidence>
<dbReference type="Proteomes" id="UP001256673">
    <property type="component" value="Unassembled WGS sequence"/>
</dbReference>
<reference evidence="2 3" key="1">
    <citation type="submission" date="2023-09" db="EMBL/GenBank/DDBJ databases">
        <title>Microbacterium fusihabitans sp. nov., Microbacterium phycihabitans sp. nov., and Microbacterium cervinum sp. nov., isolated from dried seaweeds of beach.</title>
        <authorList>
            <person name="Lee S.D."/>
        </authorList>
    </citation>
    <scope>NUCLEOTIDE SEQUENCE [LARGE SCALE GENOMIC DNA]</scope>
    <source>
        <strain evidence="2 3">KSW2-21</strain>
    </source>
</reference>
<feature type="compositionally biased region" description="Low complexity" evidence="1">
    <location>
        <begin position="30"/>
        <end position="40"/>
    </location>
</feature>
<evidence type="ECO:0000313" key="2">
    <source>
        <dbReference type="EMBL" id="MDU0327714.1"/>
    </source>
</evidence>
<evidence type="ECO:0000313" key="3">
    <source>
        <dbReference type="Proteomes" id="UP001256673"/>
    </source>
</evidence>
<feature type="non-terminal residue" evidence="2">
    <location>
        <position position="1"/>
    </location>
</feature>
<proteinExistence type="predicted"/>
<comment type="caution">
    <text evidence="2">The sequence shown here is derived from an EMBL/GenBank/DDBJ whole genome shotgun (WGS) entry which is preliminary data.</text>
</comment>
<sequence length="167" mass="17008">QGGAPRGPAGPAPAGPQATRPSGQQPPAPRAATSSAPYASSVTEWAVAPIPASDGAAPSAFRAPTALAVDDEPDEASAGIAPATPVREGVVLPPRDVARSVPAPEEVDDDDVIPPADETEAPLPPVVVPRMPPLGGGVQRYGEAVVRQMLGATYVRDEPYEPPTRFN</sequence>
<dbReference type="EMBL" id="JAWDIU010000004">
    <property type="protein sequence ID" value="MDU0327714.1"/>
    <property type="molecule type" value="Genomic_DNA"/>
</dbReference>
<organism evidence="2 3">
    <name type="scientific">Microbacterium algihabitans</name>
    <dbReference type="NCBI Taxonomy" id="3075992"/>
    <lineage>
        <taxon>Bacteria</taxon>
        <taxon>Bacillati</taxon>
        <taxon>Actinomycetota</taxon>
        <taxon>Actinomycetes</taxon>
        <taxon>Micrococcales</taxon>
        <taxon>Microbacteriaceae</taxon>
        <taxon>Microbacterium</taxon>
    </lineage>
</organism>
<feature type="region of interest" description="Disordered" evidence="1">
    <location>
        <begin position="1"/>
        <end position="40"/>
    </location>
</feature>
<accession>A0ABU3RXV3</accession>
<keyword evidence="3" id="KW-1185">Reference proteome</keyword>
<gene>
    <name evidence="2" type="ORF">RWH43_13195</name>
</gene>
<feature type="region of interest" description="Disordered" evidence="1">
    <location>
        <begin position="63"/>
        <end position="130"/>
    </location>
</feature>